<dbReference type="PANTHER" id="PTHR43135">
    <property type="entry name" value="ALPHA-D-RIBOSE 1-METHYLPHOSPHONATE 5-TRIPHOSPHATE DIPHOSPHATASE"/>
    <property type="match status" value="1"/>
</dbReference>
<reference evidence="1" key="1">
    <citation type="submission" date="2018-10" db="EMBL/GenBank/DDBJ databases">
        <authorList>
            <person name="Hariharan J."/>
            <person name="Choudoir M.J."/>
            <person name="Diebold P."/>
            <person name="Panke-Buisse K."/>
            <person name="Campbell A.N."/>
            <person name="Buckley D.H."/>
        </authorList>
    </citation>
    <scope>NUCLEOTIDE SEQUENCE</scope>
    <source>
        <strain evidence="1">Gb1</strain>
    </source>
</reference>
<dbReference type="PANTHER" id="PTHR43135:SF3">
    <property type="entry name" value="ALPHA-D-RIBOSE 1-METHYLPHOSPHONATE 5-TRIPHOSPHATE DIPHOSPHATASE"/>
    <property type="match status" value="1"/>
</dbReference>
<sequence length="436" mass="47733">MRVAIPELDPSALYDVTVEDGHFSSVRAVAERDENDADTPELWPGFVEAHAHLALPANFDDSLDDPRISALQYLYHGITHVTDLFGFPLVKDGWEQGKRELGLPWPEVVHCGYAATATKDIDGHYGHGVEFPAPVFMLSVQDDLDTVLAANKARGATFLKVMYTEGAEQPESSKRFSRLPGNLLAHVPRVAAEHGLKAVIDCNTRDEVMQAYAFGFRIFAHPVRDVGLSAADWQTLEGARFVSTLSGLRPMIMEREDFLREYRRPGFRETQDLSNLDFVSKIEEPFGIQYEVQETRTAALVNMRDNSLAALERGALLIGTDCGNTGAFHGDALKGELDLLAGDDLGKPGLREALLRTATTTARGFFDELSGREPATDLIAEGSPATFNLIDPAAAGQPLSQLPRATYVRGTAVDRTALVRAIQDLRSTPTRGKVTV</sequence>
<dbReference type="Gene3D" id="3.30.110.90">
    <property type="entry name" value="Amidohydrolase"/>
    <property type="match status" value="1"/>
</dbReference>
<comment type="caution">
    <text evidence="1">The sequence shown here is derived from an EMBL/GenBank/DDBJ whole genome shotgun (WGS) entry which is preliminary data.</text>
</comment>
<protein>
    <submittedName>
        <fullName evidence="1">Hydrolase</fullName>
    </submittedName>
</protein>
<dbReference type="EMBL" id="RDBM01000037">
    <property type="protein sequence ID" value="TXS23947.1"/>
    <property type="molecule type" value="Genomic_DNA"/>
</dbReference>
<dbReference type="Gene3D" id="2.30.40.10">
    <property type="entry name" value="Urease, subunit C, domain 1"/>
    <property type="match status" value="1"/>
</dbReference>
<dbReference type="RefSeq" id="WP_147984916.1">
    <property type="nucleotide sequence ID" value="NZ_RDBM01000037.1"/>
</dbReference>
<organism evidence="1">
    <name type="scientific">Streptomyces sp. gb1(2016)</name>
    <dbReference type="NCBI Taxonomy" id="1828321"/>
    <lineage>
        <taxon>Bacteria</taxon>
        <taxon>Bacillati</taxon>
        <taxon>Actinomycetota</taxon>
        <taxon>Actinomycetes</taxon>
        <taxon>Kitasatosporales</taxon>
        <taxon>Streptomycetaceae</taxon>
        <taxon>Streptomyces</taxon>
    </lineage>
</organism>
<dbReference type="SUPFAM" id="SSF51556">
    <property type="entry name" value="Metallo-dependent hydrolases"/>
    <property type="match status" value="1"/>
</dbReference>
<gene>
    <name evidence="1" type="ORF">EAO74_25815</name>
</gene>
<dbReference type="InterPro" id="IPR032466">
    <property type="entry name" value="Metal_Hydrolase"/>
</dbReference>
<evidence type="ECO:0000313" key="1">
    <source>
        <dbReference type="EMBL" id="TXS23947.1"/>
    </source>
</evidence>
<dbReference type="InterPro" id="IPR011059">
    <property type="entry name" value="Metal-dep_hydrolase_composite"/>
</dbReference>
<dbReference type="InterPro" id="IPR051781">
    <property type="entry name" value="Metallo-dep_Hydrolase"/>
</dbReference>
<dbReference type="AlphaFoldDB" id="A0A652KJQ1"/>
<keyword evidence="1" id="KW-0378">Hydrolase</keyword>
<accession>A0A652KJQ1</accession>
<dbReference type="Gene3D" id="3.40.50.10910">
    <property type="entry name" value="Amidohydrolase"/>
    <property type="match status" value="1"/>
</dbReference>
<dbReference type="GO" id="GO:0016810">
    <property type="term" value="F:hydrolase activity, acting on carbon-nitrogen (but not peptide) bonds"/>
    <property type="evidence" value="ECO:0007669"/>
    <property type="project" value="InterPro"/>
</dbReference>
<name>A0A652KJQ1_9ACTN</name>
<proteinExistence type="predicted"/>
<dbReference type="Gene3D" id="1.20.58.520">
    <property type="entry name" value="Amidohydrolase"/>
    <property type="match status" value="1"/>
</dbReference>